<dbReference type="InterPro" id="IPR013029">
    <property type="entry name" value="YchF_C"/>
</dbReference>
<dbReference type="RefSeq" id="WP_338521595.1">
    <property type="nucleotide sequence ID" value="NZ_CP135136.1"/>
</dbReference>
<dbReference type="PIRSF" id="PIRSF006641">
    <property type="entry name" value="CHP00092"/>
    <property type="match status" value="1"/>
</dbReference>
<evidence type="ECO:0000256" key="1">
    <source>
        <dbReference type="ARBA" id="ARBA00022723"/>
    </source>
</evidence>
<proteinExistence type="predicted"/>
<dbReference type="EMBL" id="CP135136">
    <property type="protein sequence ID" value="WWR12033.1"/>
    <property type="molecule type" value="Genomic_DNA"/>
</dbReference>
<dbReference type="InterPro" id="IPR004396">
    <property type="entry name" value="ATPase_YchF/OLA1"/>
</dbReference>
<dbReference type="InterPro" id="IPR006073">
    <property type="entry name" value="GTP-bd"/>
</dbReference>
<dbReference type="Pfam" id="PF06071">
    <property type="entry name" value="YchF-GTPase_C"/>
    <property type="match status" value="1"/>
</dbReference>
<dbReference type="Gene3D" id="3.40.50.300">
    <property type="entry name" value="P-loop containing nucleotide triphosphate hydrolases"/>
    <property type="match status" value="1"/>
</dbReference>
<dbReference type="InterPro" id="IPR027417">
    <property type="entry name" value="P-loop_NTPase"/>
</dbReference>
<dbReference type="Gene3D" id="3.10.20.30">
    <property type="match status" value="1"/>
</dbReference>
<keyword evidence="1" id="KW-0479">Metal-binding</keyword>
<keyword evidence="7" id="KW-1185">Reference proteome</keyword>
<dbReference type="PANTHER" id="PTHR23305">
    <property type="entry name" value="OBG GTPASE FAMILY"/>
    <property type="match status" value="1"/>
</dbReference>
<keyword evidence="3" id="KW-0067">ATP-binding</keyword>
<dbReference type="InterPro" id="IPR012676">
    <property type="entry name" value="TGS-like"/>
</dbReference>
<evidence type="ECO:0000256" key="3">
    <source>
        <dbReference type="ARBA" id="ARBA00022840"/>
    </source>
</evidence>
<dbReference type="Proteomes" id="UP001360424">
    <property type="component" value="Chromosome"/>
</dbReference>
<name>A0ABZ2GX88_9GAMM</name>
<organism evidence="6 7">
    <name type="scientific">Candidatus Legionella polyplacis</name>
    <dbReference type="NCBI Taxonomy" id="2005262"/>
    <lineage>
        <taxon>Bacteria</taxon>
        <taxon>Pseudomonadati</taxon>
        <taxon>Pseudomonadota</taxon>
        <taxon>Gammaproteobacteria</taxon>
        <taxon>Legionellales</taxon>
        <taxon>Legionellaceae</taxon>
        <taxon>Legionella</taxon>
    </lineage>
</organism>
<protein>
    <submittedName>
        <fullName evidence="6">Redox-regulated ATPase YchF</fullName>
    </submittedName>
</protein>
<dbReference type="SUPFAM" id="SSF52540">
    <property type="entry name" value="P-loop containing nucleoside triphosphate hydrolases"/>
    <property type="match status" value="1"/>
</dbReference>
<keyword evidence="2" id="KW-0547">Nucleotide-binding</keyword>
<dbReference type="InterPro" id="IPR012675">
    <property type="entry name" value="Beta-grasp_dom_sf"/>
</dbReference>
<dbReference type="PANTHER" id="PTHR23305:SF18">
    <property type="entry name" value="OBG-TYPE G DOMAIN-CONTAINING PROTEIN"/>
    <property type="match status" value="1"/>
</dbReference>
<accession>A0ABZ2GX88</accession>
<feature type="domain" description="OBG-type G" evidence="5">
    <location>
        <begin position="3"/>
        <end position="269"/>
    </location>
</feature>
<keyword evidence="4" id="KW-0460">Magnesium</keyword>
<dbReference type="NCBIfam" id="TIGR00092">
    <property type="entry name" value="redox-regulated ATPase YchF"/>
    <property type="match status" value="1"/>
</dbReference>
<dbReference type="PRINTS" id="PR00326">
    <property type="entry name" value="GTP1OBG"/>
</dbReference>
<evidence type="ECO:0000313" key="7">
    <source>
        <dbReference type="Proteomes" id="UP001360424"/>
    </source>
</evidence>
<evidence type="ECO:0000256" key="2">
    <source>
        <dbReference type="ARBA" id="ARBA00022741"/>
    </source>
</evidence>
<evidence type="ECO:0000313" key="6">
    <source>
        <dbReference type="EMBL" id="WWR12033.1"/>
    </source>
</evidence>
<sequence>MNYKCGIIGLPNVGKSTLFNLITQSNVNADNYLFCTIKPNIATAEIFDLRLLKIKKIIKPKKIKFSNLTFIDIAGLIKGASKGDGLGNQFLSNIRNVHIIIHVVRCFINEKIIHYNNIINPINDIETIDMELIFSDINTIDNALSKIKNIKNKETYFQKNTLEKIKKYLNTGFPARNLKLNSQEKKIIHNLYLLTYKPIIYIANISNKNSYKNKKNYLLNQIIEFAKTKNIICIPIDIKTQFTLKKLNKNSKNEIIIDNQKNSILDINNIIYTVYKTLELCTYYTINKKEAHAWIIEKQNIAIQAAKNIHSDFKKGFIRVEIISYEDFITYKDCKIIKSIGKLKIEGKHYTIQDGDIVYFRYNI</sequence>
<gene>
    <name evidence="6" type="primary">ychF</name>
    <name evidence="6" type="ORF">RQL38_00075</name>
</gene>
<dbReference type="InterPro" id="IPR023192">
    <property type="entry name" value="TGS-like_dom_sf"/>
</dbReference>
<dbReference type="PROSITE" id="PS51710">
    <property type="entry name" value="G_OBG"/>
    <property type="match status" value="1"/>
</dbReference>
<evidence type="ECO:0000256" key="4">
    <source>
        <dbReference type="ARBA" id="ARBA00022842"/>
    </source>
</evidence>
<dbReference type="Gene3D" id="1.10.150.300">
    <property type="entry name" value="TGS-like domain"/>
    <property type="match status" value="1"/>
</dbReference>
<reference evidence="6" key="1">
    <citation type="submission" date="2023-09" db="EMBL/GenBank/DDBJ databases">
        <title>Genomes of two closely related lineages of the louse Polyplax serrata with different host specificities.</title>
        <authorList>
            <person name="Martinu J."/>
            <person name="Tarabai H."/>
            <person name="Stefka J."/>
            <person name="Hypsa V."/>
        </authorList>
    </citation>
    <scope>NUCLEOTIDE SEQUENCE [LARGE SCALE GENOMIC DNA]</scope>
    <source>
        <strain evidence="6">HR10_N</strain>
    </source>
</reference>
<evidence type="ECO:0000259" key="5">
    <source>
        <dbReference type="PROSITE" id="PS51710"/>
    </source>
</evidence>
<dbReference type="SUPFAM" id="SSF81271">
    <property type="entry name" value="TGS-like"/>
    <property type="match status" value="1"/>
</dbReference>
<dbReference type="InterPro" id="IPR031167">
    <property type="entry name" value="G_OBG"/>
</dbReference>
<dbReference type="Pfam" id="PF01926">
    <property type="entry name" value="MMR_HSR1"/>
    <property type="match status" value="1"/>
</dbReference>